<dbReference type="GO" id="GO:0003676">
    <property type="term" value="F:nucleic acid binding"/>
    <property type="evidence" value="ECO:0007669"/>
    <property type="project" value="InterPro"/>
</dbReference>
<proteinExistence type="predicted"/>
<sequence length="323" mass="34675">MSEVGEATLTDLAASFCSHATWKPLASLRGGDQNLALDTSHLRGDGIPKATTGVAKGKVPKKVISKRVLGTVVWFKEKKGYGFISRQDTQEDVFVHHMAITGKNPCTYRGSVDDGEMVEFDVVQGEWGTEAANVTGPAGAPLKGSRYTAHRTSICQDFKIHSHAPPPAPSVTRHPSILATTSGPRSDLQPGSAPTARQEGRPQQGRGPSYLLSRPRGRGTTTPDPRHSPGISQELETEHSKSGHEVSSNLTQRHPPRYGSCHPKNPHRCPQQVPGTQGQNSNREGKFRKSPIETPASVAVAKKNDAPEEKNPSVMDAPSAARA</sequence>
<dbReference type="CDD" id="cd04458">
    <property type="entry name" value="CSP_CDS"/>
    <property type="match status" value="1"/>
</dbReference>
<dbReference type="PRINTS" id="PR00050">
    <property type="entry name" value="COLDSHOCK"/>
</dbReference>
<dbReference type="InterPro" id="IPR002059">
    <property type="entry name" value="CSP_DNA-bd"/>
</dbReference>
<dbReference type="PANTHER" id="PTHR11544">
    <property type="entry name" value="COLD SHOCK DOMAIN CONTAINING PROTEINS"/>
    <property type="match status" value="1"/>
</dbReference>
<dbReference type="EMBL" id="VBQZ03000268">
    <property type="protein sequence ID" value="MXQ98696.1"/>
    <property type="molecule type" value="Genomic_DNA"/>
</dbReference>
<comment type="caution">
    <text evidence="3">The sequence shown here is derived from an EMBL/GenBank/DDBJ whole genome shotgun (WGS) entry which is preliminary data.</text>
</comment>
<gene>
    <name evidence="3" type="ORF">E5288_WYG003257</name>
</gene>
<feature type="region of interest" description="Disordered" evidence="1">
    <location>
        <begin position="160"/>
        <end position="323"/>
    </location>
</feature>
<organism evidence="3 4">
    <name type="scientific">Bos mutus</name>
    <name type="common">wild yak</name>
    <dbReference type="NCBI Taxonomy" id="72004"/>
    <lineage>
        <taxon>Eukaryota</taxon>
        <taxon>Metazoa</taxon>
        <taxon>Chordata</taxon>
        <taxon>Craniata</taxon>
        <taxon>Vertebrata</taxon>
        <taxon>Euteleostomi</taxon>
        <taxon>Mammalia</taxon>
        <taxon>Eutheria</taxon>
        <taxon>Laurasiatheria</taxon>
        <taxon>Artiodactyla</taxon>
        <taxon>Ruminantia</taxon>
        <taxon>Pecora</taxon>
        <taxon>Bovidae</taxon>
        <taxon>Bovinae</taxon>
        <taxon>Bos</taxon>
    </lineage>
</organism>
<dbReference type="InterPro" id="IPR011129">
    <property type="entry name" value="CSD"/>
</dbReference>
<dbReference type="SUPFAM" id="SSF50249">
    <property type="entry name" value="Nucleic acid-binding proteins"/>
    <property type="match status" value="1"/>
</dbReference>
<feature type="compositionally biased region" description="Polar residues" evidence="1">
    <location>
        <begin position="273"/>
        <end position="282"/>
    </location>
</feature>
<accession>A0A6B0SFC3</accession>
<protein>
    <recommendedName>
        <fullName evidence="2">CSD domain-containing protein</fullName>
    </recommendedName>
</protein>
<dbReference type="AlphaFoldDB" id="A0A6B0SFC3"/>
<name>A0A6B0SFC3_9CETA</name>
<dbReference type="InterPro" id="IPR050181">
    <property type="entry name" value="Cold_shock_domain"/>
</dbReference>
<dbReference type="InterPro" id="IPR012340">
    <property type="entry name" value="NA-bd_OB-fold"/>
</dbReference>
<evidence type="ECO:0000259" key="2">
    <source>
        <dbReference type="PROSITE" id="PS51857"/>
    </source>
</evidence>
<evidence type="ECO:0000313" key="3">
    <source>
        <dbReference type="EMBL" id="MXQ98696.1"/>
    </source>
</evidence>
<reference evidence="3" key="1">
    <citation type="submission" date="2019-10" db="EMBL/GenBank/DDBJ databases">
        <title>The sequence and de novo assembly of the wild yak genome.</title>
        <authorList>
            <person name="Liu Y."/>
        </authorList>
    </citation>
    <scope>NUCLEOTIDE SEQUENCE [LARGE SCALE GENOMIC DNA]</scope>
    <source>
        <strain evidence="3">WY2019</strain>
    </source>
</reference>
<feature type="compositionally biased region" description="Basic and acidic residues" evidence="1">
    <location>
        <begin position="302"/>
        <end position="311"/>
    </location>
</feature>
<dbReference type="PROSITE" id="PS51857">
    <property type="entry name" value="CSD_2"/>
    <property type="match status" value="1"/>
</dbReference>
<dbReference type="Proteomes" id="UP000322234">
    <property type="component" value="Unassembled WGS sequence"/>
</dbReference>
<feature type="domain" description="CSD" evidence="2">
    <location>
        <begin position="67"/>
        <end position="136"/>
    </location>
</feature>
<dbReference type="Gene3D" id="2.40.50.140">
    <property type="entry name" value="Nucleic acid-binding proteins"/>
    <property type="match status" value="1"/>
</dbReference>
<evidence type="ECO:0000256" key="1">
    <source>
        <dbReference type="SAM" id="MobiDB-lite"/>
    </source>
</evidence>
<dbReference type="Pfam" id="PF00313">
    <property type="entry name" value="CSD"/>
    <property type="match status" value="1"/>
</dbReference>
<dbReference type="SMART" id="SM00357">
    <property type="entry name" value="CSP"/>
    <property type="match status" value="1"/>
</dbReference>
<keyword evidence="4" id="KW-1185">Reference proteome</keyword>
<evidence type="ECO:0000313" key="4">
    <source>
        <dbReference type="Proteomes" id="UP000322234"/>
    </source>
</evidence>